<evidence type="ECO:0000259" key="7">
    <source>
        <dbReference type="Pfam" id="PF19028"/>
    </source>
</evidence>
<keyword evidence="2" id="KW-1015">Disulfide bond</keyword>
<proteinExistence type="predicted"/>
<organism evidence="8">
    <name type="scientific">Noctiluca scintillans</name>
    <name type="common">Sea sparkle</name>
    <name type="synonym">Red tide dinoflagellate</name>
    <dbReference type="NCBI Taxonomy" id="2966"/>
    <lineage>
        <taxon>Eukaryota</taxon>
        <taxon>Sar</taxon>
        <taxon>Alveolata</taxon>
        <taxon>Dinophyceae</taxon>
        <taxon>Noctilucales</taxon>
        <taxon>Noctilucaceae</taxon>
        <taxon>Noctiluca</taxon>
    </lineage>
</organism>
<dbReference type="GO" id="GO:0007155">
    <property type="term" value="P:cell adhesion"/>
    <property type="evidence" value="ECO:0007669"/>
    <property type="project" value="TreeGrafter"/>
</dbReference>
<feature type="region of interest" description="Disordered" evidence="4">
    <location>
        <begin position="971"/>
        <end position="992"/>
    </location>
</feature>
<dbReference type="Gene3D" id="2.20.100.10">
    <property type="entry name" value="Thrombospondin type-1 (TSP1) repeat"/>
    <property type="match status" value="19"/>
</dbReference>
<evidence type="ECO:0000256" key="3">
    <source>
        <dbReference type="ARBA" id="ARBA00023180"/>
    </source>
</evidence>
<feature type="domain" description="Spondin-like TSP1" evidence="7">
    <location>
        <begin position="1010"/>
        <end position="1062"/>
    </location>
</feature>
<evidence type="ECO:0000256" key="4">
    <source>
        <dbReference type="SAM" id="MobiDB-lite"/>
    </source>
</evidence>
<feature type="domain" description="Spondin-like TSP1" evidence="7">
    <location>
        <begin position="340"/>
        <end position="392"/>
    </location>
</feature>
<keyword evidence="5" id="KW-0472">Membrane</keyword>
<evidence type="ECO:0000256" key="1">
    <source>
        <dbReference type="ARBA" id="ARBA00022729"/>
    </source>
</evidence>
<sequence>MVVFRVLLGLTIASADARKHSHEPFKVQSVSQCRGSEVAEGRCEPQPECHSCTPKDCVLGEWSEWVDGGGCSGLVERHRTVKAYNNECGKPCRATLVDTMRFINPSCVSVAGKCNFGEWSAWSTCATPFSQRSRERSLKMPDGIDLGTPCEGETKQTEVCGAPYPPVNCTLGDWAPWTTCSVTCDSGRKTRARRIRGDAAHGGAPCMDPLMQVADCNLKDCNARGPCEVSVWSQWVGCDAADPAQRERKRSILKASFQSDVPCGYALAETEGCPVVETVEPCLLSQWSTWIECDKTCGGGQQFRSRSSPQGNGGACLPSDLEETKACNTKSCKTNSHLDCKLGPWSAWEECSVTCGVGETSRSRQVARAQKPGGDGCHGFLNEVAECKLDACVTADCLWSEWQDWSSCTCSCNGGTQTRNRYVKATPRNGGKECDANTLSEVIPCNTRRCKEAECVDGAWGSWSDWSGCSASCDFGYQTRYRPVAMDANYCGEPLKGDKEEFEVCDLPECLQSVDCVLYEWSPWTKCSCDCYGHMTRTRDVKRYATGLGKPCSDNLAETAACNPGVLDGKFLQAPRECTVENKTQCTFLEWTAWNSCSATCGGGVQTRHRDVANQPCLLDPNSAAVSLLDTQPCGLDTCGPGCVDCEWEEWQEWSACTKCGGQKVRHRHVAKYANYCGTPCKIRVSQEVAGCPSHCEKEFYCAWSDWHSYGPCSATCGASSQQRSRNLLKIPFDLTEESFNGTLPSYDYKKDFLMQVDDHSKCHASQNDITVCKNVDCVACTPVDCELGHWSEWSPPSCEGLAVRHRIRLQEANACGNPCNGTLVRTKRETTNLKCNVKVDCKFTMWSPWTHCGAGLTQRTRTRDASAPKFEGEACEGFLKETEPCGAAPAEKTNCKLSSWGPWSESSDCPLAIRDRTRYILSMASKGGEGCEGALKESEGFVPATCHDPPKLTCALGDWSDWTTTSNGQRYRARSVDTEELQPGEVSEKDACTGSLRETAPGEDAIRDCVMSHWVEWDECDASCGAGQKQRHRQIHVLPDKKGKRCPENIVDMAPCDAGPCPGIVDCLLSKWEEWSQCSSSCGGGQQARVRSILHPASEHGVGCEDTTYEMRGCEETPCVKDQDCKWGEWHEWEACSCSCGGGTSQRARHIAVFPSGSGAVCEALPKLEVQPCNTKTCDECIDGEWGLWTEWSMCSATCASGFSARYRHPTVVSNFCGQPVEGLDQEYMVCNDDVSCQPNVDCEWAAWQEWNGCSATCDGLRHRSRHIALQGSGRGKFCTGAADDVQNCDSSSACEREAKVDCQWGEWNSWSSCSVTCGGGQYNRSRVVLVAGSGGGKICRGGFVEVAGCTREECSNDDPKPACLESEWQEWGACNPTSGQKYRTRMACNGTAQEVAACTRLGGEAQYCTWGAWESWGVCDTTCGEGRRQRERRLTLSSVELPDTKKLNEQLRIEATHTRGDNLQELAVAFFGGAACCVFLLAVLKVVSSSCGQREGEARENVLERHPLME</sequence>
<evidence type="ECO:0000256" key="6">
    <source>
        <dbReference type="SAM" id="SignalP"/>
    </source>
</evidence>
<dbReference type="Pfam" id="PF00090">
    <property type="entry name" value="TSP_1"/>
    <property type="match status" value="15"/>
</dbReference>
<evidence type="ECO:0000256" key="2">
    <source>
        <dbReference type="ARBA" id="ARBA00023157"/>
    </source>
</evidence>
<feature type="chain" id="PRO_5031111754" description="Spondin-like TSP1 domain-containing protein" evidence="6">
    <location>
        <begin position="18"/>
        <end position="1512"/>
    </location>
</feature>
<dbReference type="GO" id="GO:0031012">
    <property type="term" value="C:extracellular matrix"/>
    <property type="evidence" value="ECO:0007669"/>
    <property type="project" value="TreeGrafter"/>
</dbReference>
<keyword evidence="5" id="KW-0812">Transmembrane</keyword>
<dbReference type="InterPro" id="IPR051418">
    <property type="entry name" value="Spondin/Thrombospondin_T1"/>
</dbReference>
<dbReference type="SMART" id="SM00209">
    <property type="entry name" value="TSP1"/>
    <property type="match status" value="21"/>
</dbReference>
<feature type="domain" description="Spondin-like TSP1" evidence="7">
    <location>
        <begin position="397"/>
        <end position="450"/>
    </location>
</feature>
<dbReference type="EMBL" id="HBFQ01040258">
    <property type="protein sequence ID" value="CAD8854174.1"/>
    <property type="molecule type" value="Transcribed_RNA"/>
</dbReference>
<name>A0A7S1AHA6_NOCSC</name>
<accession>A0A7S1AHA6</accession>
<feature type="transmembrane region" description="Helical" evidence="5">
    <location>
        <begin position="1468"/>
        <end position="1486"/>
    </location>
</feature>
<protein>
    <recommendedName>
        <fullName evidence="7">Spondin-like TSP1 domain-containing protein</fullName>
    </recommendedName>
</protein>
<dbReference type="PROSITE" id="PS50092">
    <property type="entry name" value="TSP1"/>
    <property type="match status" value="20"/>
</dbReference>
<keyword evidence="5" id="KW-1133">Transmembrane helix</keyword>
<dbReference type="SUPFAM" id="SSF82895">
    <property type="entry name" value="TSP-1 type 1 repeat"/>
    <property type="match status" value="17"/>
</dbReference>
<reference evidence="8" key="1">
    <citation type="submission" date="2021-01" db="EMBL/GenBank/DDBJ databases">
        <authorList>
            <person name="Corre E."/>
            <person name="Pelletier E."/>
            <person name="Niang G."/>
            <person name="Scheremetjew M."/>
            <person name="Finn R."/>
            <person name="Kale V."/>
            <person name="Holt S."/>
            <person name="Cochrane G."/>
            <person name="Meng A."/>
            <person name="Brown T."/>
            <person name="Cohen L."/>
        </authorList>
    </citation>
    <scope>NUCLEOTIDE SEQUENCE</scope>
</reference>
<feature type="domain" description="Spondin-like TSP1" evidence="7">
    <location>
        <begin position="169"/>
        <end position="221"/>
    </location>
</feature>
<dbReference type="InterPro" id="IPR000884">
    <property type="entry name" value="TSP1_rpt"/>
</dbReference>
<keyword evidence="3" id="KW-0325">Glycoprotein</keyword>
<dbReference type="InterPro" id="IPR044004">
    <property type="entry name" value="TSP1_spondin_dom"/>
</dbReference>
<evidence type="ECO:0000256" key="5">
    <source>
        <dbReference type="SAM" id="Phobius"/>
    </source>
</evidence>
<dbReference type="PANTHER" id="PTHR11311:SF15">
    <property type="entry name" value="SPONDIN-2"/>
    <property type="match status" value="1"/>
</dbReference>
<evidence type="ECO:0000313" key="8">
    <source>
        <dbReference type="EMBL" id="CAD8854174.1"/>
    </source>
</evidence>
<dbReference type="PANTHER" id="PTHR11311">
    <property type="entry name" value="SPONDIN"/>
    <property type="match status" value="1"/>
</dbReference>
<keyword evidence="1 6" id="KW-0732">Signal</keyword>
<feature type="domain" description="Spondin-like TSP1" evidence="7">
    <location>
        <begin position="1068"/>
        <end position="1120"/>
    </location>
</feature>
<gene>
    <name evidence="8" type="ORF">NSCI0253_LOCUS28525</name>
</gene>
<dbReference type="InterPro" id="IPR036383">
    <property type="entry name" value="TSP1_rpt_sf"/>
</dbReference>
<dbReference type="Pfam" id="PF19028">
    <property type="entry name" value="TSP1_spondin"/>
    <property type="match status" value="5"/>
</dbReference>
<feature type="signal peptide" evidence="6">
    <location>
        <begin position="1"/>
        <end position="17"/>
    </location>
</feature>